<dbReference type="GO" id="GO:0070475">
    <property type="term" value="P:rRNA base methylation"/>
    <property type="evidence" value="ECO:0007669"/>
    <property type="project" value="InterPro"/>
</dbReference>
<feature type="region of interest" description="Disordered" evidence="1">
    <location>
        <begin position="286"/>
        <end position="307"/>
    </location>
</feature>
<evidence type="ECO:0000259" key="2">
    <source>
        <dbReference type="Pfam" id="PF10354"/>
    </source>
</evidence>
<keyword evidence="3" id="KW-0808">Transferase</keyword>
<proteinExistence type="predicted"/>
<protein>
    <submittedName>
        <fullName evidence="3">25S rRNA (Uracil2634-N3)-methyltransferase</fullName>
    </submittedName>
</protein>
<dbReference type="GO" id="GO:0070042">
    <property type="term" value="F:rRNA (uridine-N3-)-methyltransferase activity"/>
    <property type="evidence" value="ECO:0007669"/>
    <property type="project" value="InterPro"/>
</dbReference>
<dbReference type="GO" id="GO:0005737">
    <property type="term" value="C:cytoplasm"/>
    <property type="evidence" value="ECO:0007669"/>
    <property type="project" value="TreeGrafter"/>
</dbReference>
<dbReference type="PANTHER" id="PTHR11538">
    <property type="entry name" value="PHENYLALANYL-TRNA SYNTHETASE"/>
    <property type="match status" value="1"/>
</dbReference>
<dbReference type="Proteomes" id="UP000501346">
    <property type="component" value="Chromosome ScIX"/>
</dbReference>
<name>A0A6C1DU50_SACPS</name>
<dbReference type="PANTHER" id="PTHR11538:SF26">
    <property type="entry name" value="FERREDOXIN-FOLD ANTICODON-BINDING DOMAIN-CONTAINING PROTEIN 1"/>
    <property type="match status" value="1"/>
</dbReference>
<feature type="region of interest" description="Disordered" evidence="1">
    <location>
        <begin position="36"/>
        <end position="56"/>
    </location>
</feature>
<evidence type="ECO:0000313" key="3">
    <source>
        <dbReference type="EMBL" id="QID80140.1"/>
    </source>
</evidence>
<dbReference type="OrthoDB" id="273345at2759"/>
<feature type="compositionally biased region" description="Basic and acidic residues" evidence="1">
    <location>
        <begin position="293"/>
        <end position="307"/>
    </location>
</feature>
<keyword evidence="3" id="KW-0489">Methyltransferase</keyword>
<accession>A0A6C1DU50</accession>
<dbReference type="InterPro" id="IPR019446">
    <property type="entry name" value="BMT5-like"/>
</dbReference>
<reference evidence="3 4" key="1">
    <citation type="journal article" date="2019" name="BMC Genomics">
        <title>Chromosome level assembly and comparative genome analysis confirm lager-brewing yeasts originated from a single hybridization.</title>
        <authorList>
            <person name="Salazar A.N."/>
            <person name="Gorter de Vries A.R."/>
            <person name="van den Broek M."/>
            <person name="Brouwers N."/>
            <person name="de la Torre Cortes P."/>
            <person name="Kuijpers N.G.A."/>
            <person name="Daran J.G."/>
            <person name="Abeel T."/>
        </authorList>
    </citation>
    <scope>NUCLEOTIDE SEQUENCE [LARGE SCALE GENOMIC DNA]</scope>
    <source>
        <strain evidence="3 4">CBS 1483</strain>
    </source>
</reference>
<keyword evidence="4" id="KW-1185">Reference proteome</keyword>
<feature type="domain" description="25S rRNA (uridine-N(3))-methyltransferase BMT5-like" evidence="2">
    <location>
        <begin position="75"/>
        <end position="292"/>
    </location>
</feature>
<organism evidence="3 4">
    <name type="scientific">Saccharomyces pastorianus</name>
    <name type="common">Lager yeast</name>
    <name type="synonym">Saccharomyces cerevisiae x Saccharomyces eubayanus</name>
    <dbReference type="NCBI Taxonomy" id="27292"/>
    <lineage>
        <taxon>Eukaryota</taxon>
        <taxon>Fungi</taxon>
        <taxon>Dikarya</taxon>
        <taxon>Ascomycota</taxon>
        <taxon>Saccharomycotina</taxon>
        <taxon>Saccharomycetes</taxon>
        <taxon>Saccharomycetales</taxon>
        <taxon>Saccharomycetaceae</taxon>
        <taxon>Saccharomyces</taxon>
    </lineage>
</organism>
<dbReference type="AlphaFoldDB" id="A0A6C1DU50"/>
<sequence>MARKLKGKIGSKGLKGALLRHQAKVKLVRNIESKQKHELRKKNSSANNKTVKRNQEFQKLNQGKVMPVEKDETLMLCGEGDFSFARSIVEQNYIESDNLIITSYDNSVNELKLKYPHTFEENYQYLKDLNIPIFFQIDVTKLVKSFKISKNNTWFKIINRLSDHRWGNKPLQNIVFNFPHNGKGIKDQERNIREHQDLIFNFFQNSLQLFNLINTKIQNDTLRYTQGYDLNEDTPQAKKLTAEGYGNIILSLFDGEPYDSWQIKLLAKKNGLTLSRSSKFQWENFPGYHHRRTNSEQDTTKPAKERDARFYIFSKYVSNSSKHNRKSKKDTDSDSD</sequence>
<dbReference type="EMBL" id="CP048990">
    <property type="protein sequence ID" value="QID80140.1"/>
    <property type="molecule type" value="Genomic_DNA"/>
</dbReference>
<dbReference type="Pfam" id="PF10354">
    <property type="entry name" value="BMT5-like"/>
    <property type="match status" value="1"/>
</dbReference>
<gene>
    <name evidence="3" type="primary">BMT5_1</name>
    <name evidence="3" type="ORF">GRS66_002446</name>
</gene>
<evidence type="ECO:0000313" key="4">
    <source>
        <dbReference type="Proteomes" id="UP000501346"/>
    </source>
</evidence>
<evidence type="ECO:0000256" key="1">
    <source>
        <dbReference type="SAM" id="MobiDB-lite"/>
    </source>
</evidence>